<dbReference type="InterPro" id="IPR002629">
    <property type="entry name" value="Met_Synth_C/arc"/>
</dbReference>
<dbReference type="Pfam" id="PF01717">
    <property type="entry name" value="Meth_synt_2"/>
    <property type="match status" value="1"/>
</dbReference>
<feature type="domain" description="Cobalamin-independent methionine synthase MetE C-terminal/archaeal" evidence="1">
    <location>
        <begin position="9"/>
        <end position="198"/>
    </location>
</feature>
<dbReference type="EMBL" id="EU016649">
    <property type="protein sequence ID" value="ABZ09368.1"/>
    <property type="molecule type" value="Genomic_DNA"/>
</dbReference>
<dbReference type="Gene3D" id="3.20.20.210">
    <property type="match status" value="1"/>
</dbReference>
<evidence type="ECO:0000313" key="2">
    <source>
        <dbReference type="EMBL" id="ABZ09368.1"/>
    </source>
</evidence>
<dbReference type="PANTHER" id="PTHR43844">
    <property type="entry name" value="METHIONINE SYNTHASE"/>
    <property type="match status" value="1"/>
</dbReference>
<dbReference type="GO" id="GO:0008270">
    <property type="term" value="F:zinc ion binding"/>
    <property type="evidence" value="ECO:0007669"/>
    <property type="project" value="InterPro"/>
</dbReference>
<protein>
    <submittedName>
        <fullName evidence="2">Putative Methionine synthase, vitamin-B12 independent</fullName>
    </submittedName>
</protein>
<dbReference type="PANTHER" id="PTHR43844:SF1">
    <property type="entry name" value="METHIONINE SYNTHASE"/>
    <property type="match status" value="1"/>
</dbReference>
<evidence type="ECO:0000259" key="1">
    <source>
        <dbReference type="Pfam" id="PF01717"/>
    </source>
</evidence>
<dbReference type="GO" id="GO:0009086">
    <property type="term" value="P:methionine biosynthetic process"/>
    <property type="evidence" value="ECO:0007669"/>
    <property type="project" value="InterPro"/>
</dbReference>
<reference evidence="2" key="1">
    <citation type="journal article" date="2008" name="ISME J.">
        <title>Genomic patterns of recombination, clonal divergence and environment in marine microbial populations.</title>
        <authorList>
            <person name="Konstantinidis K.T."/>
            <person name="Delong E.F."/>
        </authorList>
    </citation>
    <scope>NUCLEOTIDE SEQUENCE</scope>
</reference>
<dbReference type="SUPFAM" id="SSF51726">
    <property type="entry name" value="UROD/MetE-like"/>
    <property type="match status" value="1"/>
</dbReference>
<sequence length="243" mass="27080">MDNHPHADVVGSLLRPPELLSAREEMAAGRLSPAEFKAVEDRAVDEAIALQEQAGLEVVTDGEMRRLSFQSQMVEAVEGLGQAGIDAFLWGKWYGDERVGEWERDRPPELGVVGKLGRKRHLSAEEFTYLRARTSRLPKMTLPSPSLWANFWSAERSAAVYPTLDGFLADVVAVLRQDVEELVRLGATYIQLDAPHYALLLDPATRAFYEAQGWGLQRWLSQGIELDNAVMDGFPGVTFGFHI</sequence>
<proteinExistence type="predicted"/>
<gene>
    <name evidence="2" type="ORF">ALOHA_HF4000APKG7H23ctg3g33</name>
</gene>
<dbReference type="GO" id="GO:0003871">
    <property type="term" value="F:5-methyltetrahydropteroyltriglutamate-homocysteine S-methyltransferase activity"/>
    <property type="evidence" value="ECO:0007669"/>
    <property type="project" value="InterPro"/>
</dbReference>
<dbReference type="InterPro" id="IPR038071">
    <property type="entry name" value="UROD/MetE-like_sf"/>
</dbReference>
<organism evidence="2">
    <name type="scientific">uncultured marine microorganism HF4000_APKG7H23</name>
    <dbReference type="NCBI Taxonomy" id="455551"/>
    <lineage>
        <taxon>unclassified sequences</taxon>
        <taxon>environmental samples</taxon>
    </lineage>
</organism>
<dbReference type="AlphaFoldDB" id="B3T9V9"/>
<accession>B3T9V9</accession>
<name>B3T9V9_9ZZZZ</name>